<reference evidence="12 13" key="1">
    <citation type="submission" date="2017-06" db="EMBL/GenBank/DDBJ databases">
        <authorList>
            <consortium name="Pathogen Informatics"/>
        </authorList>
    </citation>
    <scope>NUCLEOTIDE SEQUENCE [LARGE SCALE GENOMIC DNA]</scope>
    <source>
        <strain evidence="12 13">NCTC12148</strain>
    </source>
</reference>
<dbReference type="RefSeq" id="WP_061797340.1">
    <property type="nucleotide sequence ID" value="NZ_CABITV010000011.1"/>
</dbReference>
<gene>
    <name evidence="12" type="primary">catA</name>
    <name evidence="12" type="ORF">SAMEA4384070_03086</name>
</gene>
<keyword evidence="8 12" id="KW-0223">Dioxygenase</keyword>
<dbReference type="UniPathway" id="UPA00157">
    <property type="reaction ID" value="UER00258"/>
</dbReference>
<keyword evidence="10" id="KW-0408">Iron</keyword>
<evidence type="ECO:0000256" key="3">
    <source>
        <dbReference type="ARBA" id="ARBA00004957"/>
    </source>
</evidence>
<dbReference type="OrthoDB" id="9800887at2"/>
<evidence type="ECO:0000256" key="7">
    <source>
        <dbReference type="ARBA" id="ARBA00022797"/>
    </source>
</evidence>
<dbReference type="GO" id="GO:0008199">
    <property type="term" value="F:ferric iron binding"/>
    <property type="evidence" value="ECO:0007669"/>
    <property type="project" value="InterPro"/>
</dbReference>
<dbReference type="GO" id="GO:0019614">
    <property type="term" value="P:catechol-containing compound catabolic process"/>
    <property type="evidence" value="ECO:0007669"/>
    <property type="project" value="InterPro"/>
</dbReference>
<accession>A0A240C7G7</accession>
<dbReference type="AlphaFoldDB" id="A0A240C7G7"/>
<comment type="catalytic activity">
    <reaction evidence="1">
        <text>catechol + O2 = cis,cis-muconate + 2 H(+)</text>
        <dbReference type="Rhea" id="RHEA:23852"/>
        <dbReference type="ChEBI" id="CHEBI:15378"/>
        <dbReference type="ChEBI" id="CHEBI:15379"/>
        <dbReference type="ChEBI" id="CHEBI:18135"/>
        <dbReference type="ChEBI" id="CHEBI:32379"/>
        <dbReference type="EC" id="1.13.11.1"/>
    </reaction>
</comment>
<dbReference type="Pfam" id="PF04444">
    <property type="entry name" value="Dioxygenase_N"/>
    <property type="match status" value="1"/>
</dbReference>
<evidence type="ECO:0000256" key="6">
    <source>
        <dbReference type="ARBA" id="ARBA00022723"/>
    </source>
</evidence>
<comment type="similarity">
    <text evidence="4">Belongs to the intradiol ring-cleavage dioxygenase family.</text>
</comment>
<dbReference type="SUPFAM" id="SSF49482">
    <property type="entry name" value="Aromatic compound dioxygenase"/>
    <property type="match status" value="1"/>
</dbReference>
<dbReference type="PANTHER" id="PTHR33711">
    <property type="entry name" value="DIOXYGENASE, PUTATIVE (AFU_ORTHOLOGUE AFUA_2G02910)-RELATED"/>
    <property type="match status" value="1"/>
</dbReference>
<dbReference type="GO" id="GO:0018576">
    <property type="term" value="F:catechol 1,2-dioxygenase activity"/>
    <property type="evidence" value="ECO:0007669"/>
    <property type="project" value="UniProtKB-EC"/>
</dbReference>
<evidence type="ECO:0000256" key="10">
    <source>
        <dbReference type="ARBA" id="ARBA00023004"/>
    </source>
</evidence>
<keyword evidence="6" id="KW-0479">Metal-binding</keyword>
<dbReference type="InterPro" id="IPR012801">
    <property type="entry name" value="Cchol_dOase_prob"/>
</dbReference>
<dbReference type="Gene3D" id="2.60.130.10">
    <property type="entry name" value="Aromatic compound dioxygenase"/>
    <property type="match status" value="1"/>
</dbReference>
<dbReference type="STRING" id="1411141.GCA_001590885_02441"/>
<evidence type="ECO:0000256" key="5">
    <source>
        <dbReference type="ARBA" id="ARBA00013118"/>
    </source>
</evidence>
<organism evidence="12 13">
    <name type="scientific">Serratia ficaria</name>
    <dbReference type="NCBI Taxonomy" id="61651"/>
    <lineage>
        <taxon>Bacteria</taxon>
        <taxon>Pseudomonadati</taxon>
        <taxon>Pseudomonadota</taxon>
        <taxon>Gammaproteobacteria</taxon>
        <taxon>Enterobacterales</taxon>
        <taxon>Yersiniaceae</taxon>
        <taxon>Serratia</taxon>
    </lineage>
</organism>
<evidence type="ECO:0000259" key="11">
    <source>
        <dbReference type="PROSITE" id="PS00083"/>
    </source>
</evidence>
<dbReference type="InterPro" id="IPR007535">
    <property type="entry name" value="Catechol_dOase_N"/>
</dbReference>
<dbReference type="InterPro" id="IPR015889">
    <property type="entry name" value="Intradiol_dOase_core"/>
</dbReference>
<comment type="pathway">
    <text evidence="3">Aromatic compound metabolism; beta-ketoadipate pathway; 5-oxo-4,5-dihydro-2-furylacetate from catechol: step 1/3.</text>
</comment>
<evidence type="ECO:0000256" key="9">
    <source>
        <dbReference type="ARBA" id="ARBA00023002"/>
    </source>
</evidence>
<dbReference type="GO" id="GO:0042952">
    <property type="term" value="P:beta-ketoadipate pathway"/>
    <property type="evidence" value="ECO:0007669"/>
    <property type="project" value="UniProtKB-UniPathway"/>
</dbReference>
<proteinExistence type="inferred from homology"/>
<dbReference type="PANTHER" id="PTHR33711:SF7">
    <property type="entry name" value="INTRADIOL RING-CLEAVAGE DIOXYGENASES DOMAIN-CONTAINING PROTEIN-RELATED"/>
    <property type="match status" value="1"/>
</dbReference>
<dbReference type="PROSITE" id="PS00083">
    <property type="entry name" value="INTRADIOL_DIOXYGENAS"/>
    <property type="match status" value="1"/>
</dbReference>
<dbReference type="EMBL" id="LT906479">
    <property type="protein sequence ID" value="SNW03028.1"/>
    <property type="molecule type" value="Genomic_DNA"/>
</dbReference>
<dbReference type="KEGG" id="sfj:SAMEA4384070_3086"/>
<dbReference type="Proteomes" id="UP000215134">
    <property type="component" value="Chromosome 1"/>
</dbReference>
<feature type="domain" description="Intradiol ring-cleavage dioxygenases" evidence="11">
    <location>
        <begin position="135"/>
        <end position="163"/>
    </location>
</feature>
<dbReference type="Pfam" id="PF00775">
    <property type="entry name" value="Dioxygenase_C"/>
    <property type="match status" value="1"/>
</dbReference>
<dbReference type="EC" id="1.13.11.1" evidence="5"/>
<dbReference type="NCBIfam" id="TIGR02439">
    <property type="entry name" value="catechol_proteo"/>
    <property type="match status" value="1"/>
</dbReference>
<sequence>MSISFNQHPDVIKLLEISSGFTDEGGDPRFKKIMHQLLGDICRLIDRYDISAEEFWQAVNYLHTLGGRQEAALLAAGLGLEHYLDLRDDELERQRGLAGGTPRTIEGPLYVANAPLSEGFARMDDGADAGEVMWLHGQVSGADGRPLAGAVVDIWHANTLGNYSFFDKSQSDFNLRRRVKTDAAGRYAVRSIVPSGYGCPPDGPTQALLNRLGRHGNRPAHIHFFVSAPGHKHLTTQINLNGDRYLWDDFAFATRAELIADPVKVTDAAIAARRDLPGAHTEVTFDFSLYPAADSEEQNRIKRARALQD</sequence>
<evidence type="ECO:0000313" key="13">
    <source>
        <dbReference type="Proteomes" id="UP000215134"/>
    </source>
</evidence>
<evidence type="ECO:0000256" key="4">
    <source>
        <dbReference type="ARBA" id="ARBA00007825"/>
    </source>
</evidence>
<keyword evidence="7" id="KW-0058">Aromatic hydrocarbons catabolism</keyword>
<protein>
    <recommendedName>
        <fullName evidence="5">catechol 1,2-dioxygenase</fullName>
        <ecNumber evidence="5">1.13.11.1</ecNumber>
    </recommendedName>
</protein>
<evidence type="ECO:0000313" key="12">
    <source>
        <dbReference type="EMBL" id="SNW03028.1"/>
    </source>
</evidence>
<evidence type="ECO:0000256" key="8">
    <source>
        <dbReference type="ARBA" id="ARBA00022964"/>
    </source>
</evidence>
<evidence type="ECO:0000256" key="1">
    <source>
        <dbReference type="ARBA" id="ARBA00001312"/>
    </source>
</evidence>
<evidence type="ECO:0000256" key="2">
    <source>
        <dbReference type="ARBA" id="ARBA00001965"/>
    </source>
</evidence>
<comment type="cofactor">
    <cofactor evidence="2">
        <name>Fe(3+)</name>
        <dbReference type="ChEBI" id="CHEBI:29034"/>
    </cofactor>
</comment>
<dbReference type="InterPro" id="IPR000627">
    <property type="entry name" value="Intradiol_dOase_C"/>
</dbReference>
<name>A0A240C7G7_SERFI</name>
<dbReference type="InterPro" id="IPR050770">
    <property type="entry name" value="Intradiol_RC_Dioxygenase"/>
</dbReference>
<dbReference type="GeneID" id="75028231"/>
<keyword evidence="13" id="KW-1185">Reference proteome</keyword>
<keyword evidence="9 12" id="KW-0560">Oxidoreductase</keyword>